<dbReference type="RefSeq" id="XP_047781875.1">
    <property type="nucleotide sequence ID" value="XM_047921486.1"/>
</dbReference>
<dbReference type="Proteomes" id="UP000814176">
    <property type="component" value="Unassembled WGS sequence"/>
</dbReference>
<proteinExistence type="predicted"/>
<gene>
    <name evidence="1" type="ORF">C8Q71DRAFT_721936</name>
</gene>
<accession>A0ABQ8KP85</accession>
<protein>
    <submittedName>
        <fullName evidence="1">Uncharacterized protein</fullName>
    </submittedName>
</protein>
<keyword evidence="2" id="KW-1185">Reference proteome</keyword>
<evidence type="ECO:0000313" key="2">
    <source>
        <dbReference type="Proteomes" id="UP000814176"/>
    </source>
</evidence>
<comment type="caution">
    <text evidence="1">The sequence shown here is derived from an EMBL/GenBank/DDBJ whole genome shotgun (WGS) entry which is preliminary data.</text>
</comment>
<dbReference type="EMBL" id="JADCUA010000005">
    <property type="protein sequence ID" value="KAH9840225.1"/>
    <property type="molecule type" value="Genomic_DNA"/>
</dbReference>
<evidence type="ECO:0000313" key="1">
    <source>
        <dbReference type="EMBL" id="KAH9840225.1"/>
    </source>
</evidence>
<sequence length="213" mass="24083">MVHHALLMCLKKQWGYKTAPFILVNLVNQAAWMVTKCLDKDVFPTHHTPCRRSDTDHVNRGHTGNSATITSICPHACKAYGNKPQGIAATYREACTLPYREGIGDNEDIVEVNKDGRCKAAVPPKNKTPEEELTQLSKEWSVLIYAFYKPDVSIKVNKHGKRMHLFWLDKKDKNLTSNLCKHVKKCFGKEALASADTLGIMDMEQGLKEVFRL</sequence>
<name>A0ABQ8KP85_9APHY</name>
<dbReference type="GeneID" id="72002218"/>
<reference evidence="1 2" key="1">
    <citation type="journal article" date="2021" name="Environ. Microbiol.">
        <title>Gene family expansions and transcriptome signatures uncover fungal adaptations to wood decay.</title>
        <authorList>
            <person name="Hage H."/>
            <person name="Miyauchi S."/>
            <person name="Viragh M."/>
            <person name="Drula E."/>
            <person name="Min B."/>
            <person name="Chaduli D."/>
            <person name="Navarro D."/>
            <person name="Favel A."/>
            <person name="Norest M."/>
            <person name="Lesage-Meessen L."/>
            <person name="Balint B."/>
            <person name="Merenyi Z."/>
            <person name="de Eugenio L."/>
            <person name="Morin E."/>
            <person name="Martinez A.T."/>
            <person name="Baldrian P."/>
            <person name="Stursova M."/>
            <person name="Martinez M.J."/>
            <person name="Novotny C."/>
            <person name="Magnuson J.K."/>
            <person name="Spatafora J.W."/>
            <person name="Maurice S."/>
            <person name="Pangilinan J."/>
            <person name="Andreopoulos W."/>
            <person name="LaButti K."/>
            <person name="Hundley H."/>
            <person name="Na H."/>
            <person name="Kuo A."/>
            <person name="Barry K."/>
            <person name="Lipzen A."/>
            <person name="Henrissat B."/>
            <person name="Riley R."/>
            <person name="Ahrendt S."/>
            <person name="Nagy L.G."/>
            <person name="Grigoriev I.V."/>
            <person name="Martin F."/>
            <person name="Rosso M.N."/>
        </authorList>
    </citation>
    <scope>NUCLEOTIDE SEQUENCE [LARGE SCALE GENOMIC DNA]</scope>
    <source>
        <strain evidence="1 2">CIRM-BRFM 1785</strain>
    </source>
</reference>
<organism evidence="1 2">
    <name type="scientific">Rhodofomes roseus</name>
    <dbReference type="NCBI Taxonomy" id="34475"/>
    <lineage>
        <taxon>Eukaryota</taxon>
        <taxon>Fungi</taxon>
        <taxon>Dikarya</taxon>
        <taxon>Basidiomycota</taxon>
        <taxon>Agaricomycotina</taxon>
        <taxon>Agaricomycetes</taxon>
        <taxon>Polyporales</taxon>
        <taxon>Rhodofomes</taxon>
    </lineage>
</organism>